<dbReference type="InterPro" id="IPR023614">
    <property type="entry name" value="Porin_dom_sf"/>
</dbReference>
<evidence type="ECO:0000256" key="4">
    <source>
        <dbReference type="ARBA" id="ARBA00022452"/>
    </source>
</evidence>
<evidence type="ECO:0000256" key="8">
    <source>
        <dbReference type="ARBA" id="ARBA00023128"/>
    </source>
</evidence>
<dbReference type="Pfam" id="PF01459">
    <property type="entry name" value="Porin_3"/>
    <property type="match status" value="1"/>
</dbReference>
<name>A0A2C6KRF1_9APIC</name>
<protein>
    <submittedName>
        <fullName evidence="11">Eukaryotic porin domain-containing</fullName>
    </submittedName>
</protein>
<dbReference type="GO" id="GO:0008320">
    <property type="term" value="F:protein transmembrane transporter activity"/>
    <property type="evidence" value="ECO:0007669"/>
    <property type="project" value="InterPro"/>
</dbReference>
<comment type="subcellular location">
    <subcellularLocation>
        <location evidence="1">Mitochondrion outer membrane</location>
        <topology evidence="1">Multi-pass membrane protein</topology>
    </subcellularLocation>
</comment>
<evidence type="ECO:0000256" key="5">
    <source>
        <dbReference type="ARBA" id="ARBA00022692"/>
    </source>
</evidence>
<keyword evidence="4" id="KW-1134">Transmembrane beta strand</keyword>
<dbReference type="Proteomes" id="UP000221165">
    <property type="component" value="Unassembled WGS sequence"/>
</dbReference>
<keyword evidence="5" id="KW-0812">Transmembrane</keyword>
<proteinExistence type="inferred from homology"/>
<reference evidence="11 12" key="1">
    <citation type="journal article" date="2017" name="Int. J. Parasitol.">
        <title>The genome of the protozoan parasite Cystoisospora suis and a reverse vaccinology approach to identify vaccine candidates.</title>
        <authorList>
            <person name="Palmieri N."/>
            <person name="Shrestha A."/>
            <person name="Ruttkowski B."/>
            <person name="Beck T."/>
            <person name="Vogl C."/>
            <person name="Tomley F."/>
            <person name="Blake D.P."/>
            <person name="Joachim A."/>
        </authorList>
    </citation>
    <scope>NUCLEOTIDE SEQUENCE [LARGE SCALE GENOMIC DNA]</scope>
    <source>
        <strain evidence="11 12">Wien I</strain>
    </source>
</reference>
<evidence type="ECO:0000313" key="11">
    <source>
        <dbReference type="EMBL" id="PHJ18972.1"/>
    </source>
</evidence>
<dbReference type="OrthoDB" id="19656at2759"/>
<dbReference type="InterPro" id="IPR027246">
    <property type="entry name" value="Porin_Euk/Tom40"/>
</dbReference>
<keyword evidence="9" id="KW-0472">Membrane</keyword>
<evidence type="ECO:0000256" key="2">
    <source>
        <dbReference type="ARBA" id="ARBA00010510"/>
    </source>
</evidence>
<dbReference type="VEuPathDB" id="ToxoDB:CSUI_007200"/>
<feature type="region of interest" description="Disordered" evidence="10">
    <location>
        <begin position="13"/>
        <end position="36"/>
    </location>
</feature>
<dbReference type="AlphaFoldDB" id="A0A2C6KRF1"/>
<dbReference type="InterPro" id="IPR037930">
    <property type="entry name" value="Tom40"/>
</dbReference>
<comment type="caution">
    <text evidence="11">The sequence shown here is derived from an EMBL/GenBank/DDBJ whole genome shotgun (WGS) entry which is preliminary data.</text>
</comment>
<accession>A0A2C6KRF1</accession>
<evidence type="ECO:0000256" key="7">
    <source>
        <dbReference type="ARBA" id="ARBA00022927"/>
    </source>
</evidence>
<dbReference type="Gene3D" id="2.40.160.10">
    <property type="entry name" value="Porin"/>
    <property type="match status" value="1"/>
</dbReference>
<dbReference type="GO" id="GO:0005741">
    <property type="term" value="C:mitochondrial outer membrane"/>
    <property type="evidence" value="ECO:0007669"/>
    <property type="project" value="UniProtKB-SubCell"/>
</dbReference>
<evidence type="ECO:0000313" key="12">
    <source>
        <dbReference type="Proteomes" id="UP000221165"/>
    </source>
</evidence>
<dbReference type="RefSeq" id="XP_067920674.1">
    <property type="nucleotide sequence ID" value="XM_068067350.1"/>
</dbReference>
<dbReference type="CDD" id="cd07305">
    <property type="entry name" value="Porin3_Tom40"/>
    <property type="match status" value="1"/>
</dbReference>
<evidence type="ECO:0000256" key="3">
    <source>
        <dbReference type="ARBA" id="ARBA00022448"/>
    </source>
</evidence>
<dbReference type="GeneID" id="94430561"/>
<keyword evidence="3" id="KW-0813">Transport</keyword>
<feature type="region of interest" description="Disordered" evidence="10">
    <location>
        <begin position="132"/>
        <end position="171"/>
    </location>
</feature>
<evidence type="ECO:0000256" key="9">
    <source>
        <dbReference type="ARBA" id="ARBA00023136"/>
    </source>
</evidence>
<evidence type="ECO:0000256" key="1">
    <source>
        <dbReference type="ARBA" id="ARBA00004374"/>
    </source>
</evidence>
<dbReference type="PANTHER" id="PTHR10802">
    <property type="entry name" value="MITOCHONDRIAL IMPORT RECEPTOR SUBUNIT TOM40"/>
    <property type="match status" value="1"/>
</dbReference>
<keyword evidence="7" id="KW-0653">Protein transport</keyword>
<keyword evidence="8" id="KW-0496">Mitochondrion</keyword>
<organism evidence="11 12">
    <name type="scientific">Cystoisospora suis</name>
    <dbReference type="NCBI Taxonomy" id="483139"/>
    <lineage>
        <taxon>Eukaryota</taxon>
        <taxon>Sar</taxon>
        <taxon>Alveolata</taxon>
        <taxon>Apicomplexa</taxon>
        <taxon>Conoidasida</taxon>
        <taxon>Coccidia</taxon>
        <taxon>Eucoccidiorida</taxon>
        <taxon>Eimeriorina</taxon>
        <taxon>Sarcocystidae</taxon>
        <taxon>Cystoisospora</taxon>
    </lineage>
</organism>
<comment type="similarity">
    <text evidence="2">Belongs to the Tom40 family.</text>
</comment>
<keyword evidence="6" id="KW-1000">Mitochondrion outer membrane</keyword>
<dbReference type="EMBL" id="MIGC01003743">
    <property type="protein sequence ID" value="PHJ18972.1"/>
    <property type="molecule type" value="Genomic_DNA"/>
</dbReference>
<gene>
    <name evidence="11" type="ORF">CSUI_007200</name>
</gene>
<keyword evidence="12" id="KW-1185">Reference proteome</keyword>
<evidence type="ECO:0000256" key="10">
    <source>
        <dbReference type="SAM" id="MobiDB-lite"/>
    </source>
</evidence>
<evidence type="ECO:0000256" key="6">
    <source>
        <dbReference type="ARBA" id="ARBA00022787"/>
    </source>
</evidence>
<dbReference type="GO" id="GO:0030150">
    <property type="term" value="P:protein import into mitochondrial matrix"/>
    <property type="evidence" value="ECO:0007669"/>
    <property type="project" value="InterPro"/>
</dbReference>
<sequence>MLDLLLGRVVQMPSRPGARGRSQADPHSCGTARGLPGASPSGALGCHLVAAPTRPRSSPFQSALCATLRGSRGDTRSGAAIPALFPTLRRGNVAECAEREEPKSFLSSFPSFSLFEKGQKREALLEELPAHQLPASSGQLPRESASETTVATAPAPAPPATVSPPSAGDPAAVLTDSTVTTLPREASRHQSSIPVFYEQFSREWMGVASQDNFDGFRLEATKQVNKALTANHTFLLGTQSKEGGCSYSFGPTLVIGEPDEAAQQEGEMPAFFGMARLSSDGFLQTRFIKGISKTFDIKFNSNSSLNEDAKDKAMHEISFDKMGADWTANFKLAWQGTWILNGLFTQVITPKLQLGGELTWVTANGISMGSVGARYAVNDNNIVTCQIGVGPDFSSPVGYASDVYSGKAQYIRKVTDRLSIGTEFEYVHPDTSSALRVGWQYLFRQARVQGLVDTAGRVAMFAQDYNGFGLSGMIDYWHGDYKFGFQMNVVPPPPAQADQPLGV</sequence>